<dbReference type="AlphaFoldDB" id="A0A9W9SUG8"/>
<proteinExistence type="predicted"/>
<comment type="caution">
    <text evidence="1">The sequence shown here is derived from an EMBL/GenBank/DDBJ whole genome shotgun (WGS) entry which is preliminary data.</text>
</comment>
<organism evidence="1 2">
    <name type="scientific">Penicillium concentricum</name>
    <dbReference type="NCBI Taxonomy" id="293559"/>
    <lineage>
        <taxon>Eukaryota</taxon>
        <taxon>Fungi</taxon>
        <taxon>Dikarya</taxon>
        <taxon>Ascomycota</taxon>
        <taxon>Pezizomycotina</taxon>
        <taxon>Eurotiomycetes</taxon>
        <taxon>Eurotiomycetidae</taxon>
        <taxon>Eurotiales</taxon>
        <taxon>Aspergillaceae</taxon>
        <taxon>Penicillium</taxon>
    </lineage>
</organism>
<reference evidence="1" key="2">
    <citation type="journal article" date="2023" name="IMA Fungus">
        <title>Comparative genomic study of the Penicillium genus elucidates a diverse pangenome and 15 lateral gene transfer events.</title>
        <authorList>
            <person name="Petersen C."/>
            <person name="Sorensen T."/>
            <person name="Nielsen M.R."/>
            <person name="Sondergaard T.E."/>
            <person name="Sorensen J.L."/>
            <person name="Fitzpatrick D.A."/>
            <person name="Frisvad J.C."/>
            <person name="Nielsen K.L."/>
        </authorList>
    </citation>
    <scope>NUCLEOTIDE SEQUENCE</scope>
    <source>
        <strain evidence="1">IBT 3081</strain>
    </source>
</reference>
<accession>A0A9W9SUG8</accession>
<dbReference type="RefSeq" id="XP_056584648.1">
    <property type="nucleotide sequence ID" value="XM_056720513.1"/>
</dbReference>
<evidence type="ECO:0000313" key="2">
    <source>
        <dbReference type="Proteomes" id="UP001147752"/>
    </source>
</evidence>
<dbReference type="Proteomes" id="UP001147752">
    <property type="component" value="Unassembled WGS sequence"/>
</dbReference>
<protein>
    <submittedName>
        <fullName evidence="1">Uncharacterized protein</fullName>
    </submittedName>
</protein>
<name>A0A9W9SUG8_9EURO</name>
<gene>
    <name evidence="1" type="ORF">N7517_002783</name>
</gene>
<reference evidence="1" key="1">
    <citation type="submission" date="2022-12" db="EMBL/GenBank/DDBJ databases">
        <authorList>
            <person name="Petersen C."/>
        </authorList>
    </citation>
    <scope>NUCLEOTIDE SEQUENCE</scope>
    <source>
        <strain evidence="1">IBT 3081</strain>
    </source>
</reference>
<keyword evidence="2" id="KW-1185">Reference proteome</keyword>
<dbReference type="EMBL" id="JAPZBT010000001">
    <property type="protein sequence ID" value="KAJ5384872.1"/>
    <property type="molecule type" value="Genomic_DNA"/>
</dbReference>
<dbReference type="GeneID" id="81459696"/>
<evidence type="ECO:0000313" key="1">
    <source>
        <dbReference type="EMBL" id="KAJ5384872.1"/>
    </source>
</evidence>
<sequence length="77" mass="8921">MTGVYRVSTSERLTSGHEFSVDKATKRRVGSSQPQKEFWIIYGQSRAARLEQRLCMGNAWRRIMIPLIPSHNRWVGT</sequence>